<dbReference type="Gene3D" id="2.60.40.10">
    <property type="entry name" value="Immunoglobulins"/>
    <property type="match status" value="3"/>
</dbReference>
<dbReference type="InterPro" id="IPR000601">
    <property type="entry name" value="PKD_dom"/>
</dbReference>
<dbReference type="SUPFAM" id="SSF49299">
    <property type="entry name" value="PKD domain"/>
    <property type="match status" value="2"/>
</dbReference>
<name>A0A1C4BWN5_9BACT</name>
<dbReference type="EMBL" id="FMAR01000003">
    <property type="protein sequence ID" value="SCC11265.1"/>
    <property type="molecule type" value="Genomic_DNA"/>
</dbReference>
<feature type="domain" description="PKD" evidence="1">
    <location>
        <begin position="426"/>
        <end position="475"/>
    </location>
</feature>
<proteinExistence type="predicted"/>
<dbReference type="RefSeq" id="WP_123891690.1">
    <property type="nucleotide sequence ID" value="NZ_FMAR01000003.1"/>
</dbReference>
<dbReference type="InterPro" id="IPR026341">
    <property type="entry name" value="T9SS_type_B"/>
</dbReference>
<sequence>MKHIYSLLFILALCLTARGSHIIGGEMYYAYIGKDANGQYQYRITLKLYRVCDVSTSGNGLAPMPPDIYFSVFDKKDNSQVGDNHFTALGSLTQKSMKSNDPCMVNPPTVCFQIGTYTTTVTLPLNDQGYVVAFQSCCRDENMANIQLEVQQGGQRGTGATYFTEIPGSLTGIPGDNSPIFDKDSAIIVCADKKFTYTFTASDPDNDSLVYSFCDAYKGGKIIDGQSGGVPDPSDPPPYQTVGYYSPYSGGAPLGVGAVIDPHTGIISGIAPQAGKYVVTVCVSEYRNGQLIGIHHKDFHISVTTCVKYVTADTPDKYAQCDGLTINFINNSTIGRKYFWDFGDGDTLTTYSTDPLPHTYKSANVYHVKLVVDPGNSCYDSTTTVVYAFPQFFPSLGFKGLCAEFPTQLNNTSYTNNAGDFVAYTRWDFGTGVAADTSLEKNPVFKFPATGDYTVTMLVRTDKGCEQTLTQKISIYDKPPLTATGDTVMCAKDDLQLNANSSLAGTYSWSPLYDITNANTATPTVSPQLDTAYTVTFTDQQGCTNTARTEIDVKSVLLVNAPPDSTICTGDTVHLHASSDGPYAITWLELPSSRNLGGGADLDITPDSPVEHYEVLATLGSCSATDEVTYTLVNPPVASAGMDTTICYGETAFLHASGGSSYRWTPAALLSKTNVPDVKAFPKSDYQFIVTVTDTLGCPRAVSDTMLVTVVPQINAFAGNDTIIVLGQAFQLHGTGTGGYRYTWTPTDMLTNPNIADPITNSTRDITYTLTVYTQEGCVDQDDINIRFMNGPNIYVPNAFSPNGDGKNDIFRPLPVGILQIQYFSIYDRWGNEMFSTNEYMKGWDGTFHGQVANMGTYVWMVRGLDQNKKIVMEKGTVTLIR</sequence>
<dbReference type="OrthoDB" id="1490014at2"/>
<dbReference type="InterPro" id="IPR013783">
    <property type="entry name" value="Ig-like_fold"/>
</dbReference>
<dbReference type="Pfam" id="PF18911">
    <property type="entry name" value="PKD_4"/>
    <property type="match status" value="2"/>
</dbReference>
<evidence type="ECO:0000313" key="2">
    <source>
        <dbReference type="EMBL" id="SCC11265.1"/>
    </source>
</evidence>
<dbReference type="PROSITE" id="PS50093">
    <property type="entry name" value="PKD"/>
    <property type="match status" value="2"/>
</dbReference>
<dbReference type="InterPro" id="IPR022409">
    <property type="entry name" value="PKD/Chitinase_dom"/>
</dbReference>
<evidence type="ECO:0000313" key="3">
    <source>
        <dbReference type="Proteomes" id="UP000242818"/>
    </source>
</evidence>
<reference evidence="2 3" key="1">
    <citation type="submission" date="2016-08" db="EMBL/GenBank/DDBJ databases">
        <authorList>
            <person name="Seilhamer J.J."/>
        </authorList>
    </citation>
    <scope>NUCLEOTIDE SEQUENCE [LARGE SCALE GENOMIC DNA]</scope>
    <source>
        <strain evidence="2 3">A37T2</strain>
    </source>
</reference>
<organism evidence="2 3">
    <name type="scientific">Chitinophaga costaii</name>
    <dbReference type="NCBI Taxonomy" id="1335309"/>
    <lineage>
        <taxon>Bacteria</taxon>
        <taxon>Pseudomonadati</taxon>
        <taxon>Bacteroidota</taxon>
        <taxon>Chitinophagia</taxon>
        <taxon>Chitinophagales</taxon>
        <taxon>Chitinophagaceae</taxon>
        <taxon>Chitinophaga</taxon>
    </lineage>
</organism>
<feature type="domain" description="PKD" evidence="1">
    <location>
        <begin position="338"/>
        <end position="372"/>
    </location>
</feature>
<accession>A0A1C4BWN5</accession>
<dbReference type="Proteomes" id="UP000242818">
    <property type="component" value="Unassembled WGS sequence"/>
</dbReference>
<dbReference type="CDD" id="cd00146">
    <property type="entry name" value="PKD"/>
    <property type="match status" value="2"/>
</dbReference>
<gene>
    <name evidence="2" type="ORF">GA0116948_103289</name>
</gene>
<keyword evidence="3" id="KW-1185">Reference proteome</keyword>
<evidence type="ECO:0000259" key="1">
    <source>
        <dbReference type="PROSITE" id="PS50093"/>
    </source>
</evidence>
<protein>
    <submittedName>
        <fullName evidence="2">Gliding motility-associated C-terminal domain-containing protein</fullName>
    </submittedName>
</protein>
<dbReference type="AlphaFoldDB" id="A0A1C4BWN5"/>
<dbReference type="STRING" id="1335309.GA0116948_103289"/>
<dbReference type="SMART" id="SM00089">
    <property type="entry name" value="PKD"/>
    <property type="match status" value="2"/>
</dbReference>
<dbReference type="Pfam" id="PF13585">
    <property type="entry name" value="CHU_C"/>
    <property type="match status" value="1"/>
</dbReference>
<dbReference type="NCBIfam" id="TIGR04131">
    <property type="entry name" value="Bac_Flav_CTERM"/>
    <property type="match status" value="1"/>
</dbReference>
<dbReference type="InterPro" id="IPR035986">
    <property type="entry name" value="PKD_dom_sf"/>
</dbReference>